<keyword evidence="5" id="KW-1185">Reference proteome</keyword>
<evidence type="ECO:0000256" key="1">
    <source>
        <dbReference type="SAM" id="Phobius"/>
    </source>
</evidence>
<evidence type="ECO:0000313" key="6">
    <source>
        <dbReference type="Proteomes" id="UP000431451"/>
    </source>
</evidence>
<accession>A0A2A7MEE7</accession>
<dbReference type="GO" id="GO:0005886">
    <property type="term" value="C:plasma membrane"/>
    <property type="evidence" value="ECO:0007669"/>
    <property type="project" value="TreeGrafter"/>
</dbReference>
<feature type="transmembrane region" description="Helical" evidence="1">
    <location>
        <begin position="77"/>
        <end position="98"/>
    </location>
</feature>
<dbReference type="EMBL" id="PDCJ01000002">
    <property type="protein sequence ID" value="PEG29897.1"/>
    <property type="molecule type" value="Genomic_DNA"/>
</dbReference>
<protein>
    <submittedName>
        <fullName evidence="3">DUF805 domain-containing protein</fullName>
    </submittedName>
    <submittedName>
        <fullName evidence="2">Inner membrane protein YhaI</fullName>
    </submittedName>
</protein>
<dbReference type="Proteomes" id="UP000220840">
    <property type="component" value="Unassembled WGS sequence"/>
</dbReference>
<feature type="transmembrane region" description="Helical" evidence="1">
    <location>
        <begin position="23"/>
        <end position="40"/>
    </location>
</feature>
<evidence type="ECO:0000313" key="5">
    <source>
        <dbReference type="Proteomes" id="UP000220840"/>
    </source>
</evidence>
<dbReference type="Proteomes" id="UP000789738">
    <property type="component" value="Unassembled WGS sequence"/>
</dbReference>
<sequence>MNYYLKVLKNYATFTGRARRKELWMYFLFFNIFAIPVTVADMMFNAGNKINLLYSLAFLLPTIAVVVRRLHDIGKSGWWYLISFIPLVGVIWFLVLMCMDGTHGENKYGLDPKEGSYID</sequence>
<dbReference type="Proteomes" id="UP000431451">
    <property type="component" value="Unassembled WGS sequence"/>
</dbReference>
<keyword evidence="1" id="KW-0472">Membrane</keyword>
<reference evidence="2" key="3">
    <citation type="submission" date="2021-10" db="EMBL/GenBank/DDBJ databases">
        <authorList>
            <person name="Mesa V."/>
        </authorList>
    </citation>
    <scope>NUCLEOTIDE SEQUENCE</scope>
    <source>
        <strain evidence="2">CC3_PB</strain>
    </source>
</reference>
<reference evidence="4 6" key="2">
    <citation type="submission" date="2018-06" db="EMBL/GenBank/DDBJ databases">
        <authorList>
            <consortium name="IHU Genomes"/>
        </authorList>
    </citation>
    <scope>NUCLEOTIDE SEQUENCE [LARGE SCALE GENOMIC DNA]</scope>
    <source>
        <strain evidence="4 6">NEC25</strain>
    </source>
</reference>
<keyword evidence="1" id="KW-1133">Transmembrane helix</keyword>
<organism evidence="3 5">
    <name type="scientific">Clostridium neonatale</name>
    <dbReference type="NCBI Taxonomy" id="137838"/>
    <lineage>
        <taxon>Bacteria</taxon>
        <taxon>Bacillati</taxon>
        <taxon>Bacillota</taxon>
        <taxon>Clostridia</taxon>
        <taxon>Eubacteriales</taxon>
        <taxon>Clostridiaceae</taxon>
        <taxon>Clostridium</taxon>
    </lineage>
</organism>
<dbReference type="STRING" id="137838.GCA_001458595_01173"/>
<gene>
    <name evidence="4" type="primary">yhaI_1</name>
    <name evidence="2" type="synonym">yhaI</name>
    <name evidence="2" type="ORF">CNEO_44853</name>
    <name evidence="4" type="ORF">CNEONATNEC25_00853</name>
    <name evidence="3" type="ORF">CQ394_14715</name>
</gene>
<dbReference type="PANTHER" id="PTHR34980:SF2">
    <property type="entry name" value="INNER MEMBRANE PROTEIN YHAH-RELATED"/>
    <property type="match status" value="1"/>
</dbReference>
<dbReference type="EMBL" id="UWJD01000001">
    <property type="protein sequence ID" value="VCT83258.1"/>
    <property type="molecule type" value="Genomic_DNA"/>
</dbReference>
<dbReference type="OrthoDB" id="9812349at2"/>
<keyword evidence="1" id="KW-0812">Transmembrane</keyword>
<evidence type="ECO:0000313" key="3">
    <source>
        <dbReference type="EMBL" id="PEG29897.1"/>
    </source>
</evidence>
<dbReference type="AlphaFoldDB" id="A0A2A7MEE7"/>
<dbReference type="InterPro" id="IPR008523">
    <property type="entry name" value="DUF805"/>
</dbReference>
<dbReference type="Pfam" id="PF05656">
    <property type="entry name" value="DUF805"/>
    <property type="match status" value="1"/>
</dbReference>
<dbReference type="PANTHER" id="PTHR34980">
    <property type="entry name" value="INNER MEMBRANE PROTEIN-RELATED-RELATED"/>
    <property type="match status" value="1"/>
</dbReference>
<proteinExistence type="predicted"/>
<evidence type="ECO:0000313" key="2">
    <source>
        <dbReference type="EMBL" id="CAG9710580.1"/>
    </source>
</evidence>
<dbReference type="RefSeq" id="WP_058294064.1">
    <property type="nucleotide sequence ID" value="NZ_CAKJVE010000004.1"/>
</dbReference>
<evidence type="ECO:0000313" key="4">
    <source>
        <dbReference type="EMBL" id="VCT83258.1"/>
    </source>
</evidence>
<feature type="transmembrane region" description="Helical" evidence="1">
    <location>
        <begin position="52"/>
        <end position="71"/>
    </location>
</feature>
<reference evidence="3 5" key="1">
    <citation type="submission" date="2017-10" db="EMBL/GenBank/DDBJ databases">
        <title>Effective Description of Clostridium neonatale sp. nov. linked to necrotizing enterocolitis in neonates and a clarification of species assignable to the genus Clostridium (Prazmowski 1880) emend. Lawson and Rainey 2016.</title>
        <authorList>
            <person name="Bernard K."/>
            <person name="Burdz T."/>
            <person name="Wiebe D."/>
            <person name="Balcewich B."/>
            <person name="Alfa M."/>
            <person name="Bernier A.-M."/>
        </authorList>
    </citation>
    <scope>NUCLEOTIDE SEQUENCE [LARGE SCALE GENOMIC DNA]</scope>
    <source>
        <strain evidence="3 5">LCDC99A005</strain>
    </source>
</reference>
<dbReference type="EMBL" id="CAKJVE010000004">
    <property type="protein sequence ID" value="CAG9710580.1"/>
    <property type="molecule type" value="Genomic_DNA"/>
</dbReference>
<name>A0A2A7MEE7_9CLOT</name>